<evidence type="ECO:0000256" key="7">
    <source>
        <dbReference type="PROSITE-ProRule" id="PRU00473"/>
    </source>
</evidence>
<comment type="similarity">
    <text evidence="2">Belongs to the MotB family.</text>
</comment>
<dbReference type="KEGG" id="pnp:IJ22_41490"/>
<proteinExistence type="inferred from homology"/>
<dbReference type="AlphaFoldDB" id="A0A0U2WAH5"/>
<keyword evidence="11" id="KW-0966">Cell projection</keyword>
<dbReference type="GO" id="GO:0005886">
    <property type="term" value="C:plasma membrane"/>
    <property type="evidence" value="ECO:0007669"/>
    <property type="project" value="UniProtKB-SubCell"/>
</dbReference>
<protein>
    <submittedName>
        <fullName evidence="11">Flagellar motor protein</fullName>
    </submittedName>
</protein>
<dbReference type="CDD" id="cd07185">
    <property type="entry name" value="OmpA_C-like"/>
    <property type="match status" value="1"/>
</dbReference>
<keyword evidence="5 9" id="KW-1133">Transmembrane helix</keyword>
<dbReference type="Pfam" id="PF00691">
    <property type="entry name" value="OmpA"/>
    <property type="match status" value="1"/>
</dbReference>
<evidence type="ECO:0000256" key="2">
    <source>
        <dbReference type="ARBA" id="ARBA00008914"/>
    </source>
</evidence>
<dbReference type="SUPFAM" id="SSF103088">
    <property type="entry name" value="OmpA-like"/>
    <property type="match status" value="1"/>
</dbReference>
<keyword evidence="6 7" id="KW-0472">Membrane</keyword>
<evidence type="ECO:0000259" key="10">
    <source>
        <dbReference type="PROSITE" id="PS51123"/>
    </source>
</evidence>
<feature type="region of interest" description="Disordered" evidence="8">
    <location>
        <begin position="1"/>
        <end position="22"/>
    </location>
</feature>
<keyword evidence="11" id="KW-0282">Flagellum</keyword>
<evidence type="ECO:0000313" key="11">
    <source>
        <dbReference type="EMBL" id="ALS24445.1"/>
    </source>
</evidence>
<evidence type="ECO:0000256" key="8">
    <source>
        <dbReference type="SAM" id="MobiDB-lite"/>
    </source>
</evidence>
<organism evidence="11 12">
    <name type="scientific">Paenibacillus naphthalenovorans</name>
    <dbReference type="NCBI Taxonomy" id="162209"/>
    <lineage>
        <taxon>Bacteria</taxon>
        <taxon>Bacillati</taxon>
        <taxon>Bacillota</taxon>
        <taxon>Bacilli</taxon>
        <taxon>Bacillales</taxon>
        <taxon>Paenibacillaceae</taxon>
        <taxon>Paenibacillus</taxon>
    </lineage>
</organism>
<feature type="region of interest" description="Disordered" evidence="8">
    <location>
        <begin position="80"/>
        <end position="106"/>
    </location>
</feature>
<reference evidence="12" key="1">
    <citation type="submission" date="2015-12" db="EMBL/GenBank/DDBJ databases">
        <title>Complete genome sequences of two moderately thermophilic Paenibacillus species.</title>
        <authorList>
            <person name="Butler R.III."/>
            <person name="Wang J."/>
            <person name="Stark B.C."/>
            <person name="Pombert J.-F."/>
        </authorList>
    </citation>
    <scope>NUCLEOTIDE SEQUENCE [LARGE SCALE GENOMIC DNA]</scope>
    <source>
        <strain evidence="12">32O-Y</strain>
    </source>
</reference>
<dbReference type="InterPro" id="IPR050330">
    <property type="entry name" value="Bact_OuterMem_StrucFunc"/>
</dbReference>
<evidence type="ECO:0000313" key="12">
    <source>
        <dbReference type="Proteomes" id="UP000061660"/>
    </source>
</evidence>
<sequence>MKAQVQVTAMARRNRRKHQQQENHERWLITYADLITLLLIFFVVMYAMSKIDAKKYDVLSQALKSEFLKADSIMQQGEGVMGAANPAKGGSDETKREQQEKEHEEKQLENLLEQIQAYIDEHQLQTQISAADTPRGVAITLNDLFLFDLGNAELKPAAFPILNQLASLFPSLDATISIEGHTDNLPLATGSVFRDNWGLSQARSLSVLRYFVNHAKLDEKKFISTSYADTRPVADNNTPENRAKNRRVEIVVLREKSTP</sequence>
<dbReference type="PANTHER" id="PTHR30329">
    <property type="entry name" value="STATOR ELEMENT OF FLAGELLAR MOTOR COMPLEX"/>
    <property type="match status" value="1"/>
</dbReference>
<dbReference type="Gene3D" id="3.30.1330.60">
    <property type="entry name" value="OmpA-like domain"/>
    <property type="match status" value="1"/>
</dbReference>
<keyword evidence="3" id="KW-1003">Cell membrane</keyword>
<keyword evidence="12" id="KW-1185">Reference proteome</keyword>
<feature type="domain" description="OmpA-like" evidence="10">
    <location>
        <begin position="134"/>
        <end position="256"/>
    </location>
</feature>
<dbReference type="InterPro" id="IPR036737">
    <property type="entry name" value="OmpA-like_sf"/>
</dbReference>
<evidence type="ECO:0000256" key="5">
    <source>
        <dbReference type="ARBA" id="ARBA00022989"/>
    </source>
</evidence>
<dbReference type="PROSITE" id="PS51123">
    <property type="entry name" value="OMPA_2"/>
    <property type="match status" value="1"/>
</dbReference>
<keyword evidence="4 9" id="KW-0812">Transmembrane</keyword>
<dbReference type="InterPro" id="IPR006665">
    <property type="entry name" value="OmpA-like"/>
</dbReference>
<evidence type="ECO:0000256" key="9">
    <source>
        <dbReference type="SAM" id="Phobius"/>
    </source>
</evidence>
<accession>A0A0U2WAH5</accession>
<dbReference type="PANTHER" id="PTHR30329:SF16">
    <property type="entry name" value="CHEMOTAXIS MOTB PROTEIN"/>
    <property type="match status" value="1"/>
</dbReference>
<dbReference type="PATRIC" id="fig|162209.4.peg.4393"/>
<comment type="subcellular location">
    <subcellularLocation>
        <location evidence="1">Cell membrane</location>
        <topology evidence="1">Single-pass membrane protein</topology>
    </subcellularLocation>
</comment>
<dbReference type="InterPro" id="IPR025713">
    <property type="entry name" value="MotB-like_N_dom"/>
</dbReference>
<evidence type="ECO:0000256" key="1">
    <source>
        <dbReference type="ARBA" id="ARBA00004162"/>
    </source>
</evidence>
<name>A0A0U2WAH5_9BACL</name>
<dbReference type="STRING" id="162209.IJ22_41490"/>
<evidence type="ECO:0000256" key="4">
    <source>
        <dbReference type="ARBA" id="ARBA00022692"/>
    </source>
</evidence>
<dbReference type="EMBL" id="CP013652">
    <property type="protein sequence ID" value="ALS24445.1"/>
    <property type="molecule type" value="Genomic_DNA"/>
</dbReference>
<reference evidence="11 12" key="2">
    <citation type="journal article" date="2016" name="Genome Announc.">
        <title>Complete Genome Sequences of Two Interactive Moderate Thermophiles, Paenibacillus napthalenovorans 32O-Y and Paenibacillus sp. 32O-W.</title>
        <authorList>
            <person name="Butler R.R.III."/>
            <person name="Wang J."/>
            <person name="Stark B.C."/>
            <person name="Pombert J.F."/>
        </authorList>
    </citation>
    <scope>NUCLEOTIDE SEQUENCE [LARGE SCALE GENOMIC DNA]</scope>
    <source>
        <strain evidence="11 12">32O-Y</strain>
    </source>
</reference>
<evidence type="ECO:0000256" key="3">
    <source>
        <dbReference type="ARBA" id="ARBA00022475"/>
    </source>
</evidence>
<evidence type="ECO:0000256" key="6">
    <source>
        <dbReference type="ARBA" id="ARBA00023136"/>
    </source>
</evidence>
<feature type="transmembrane region" description="Helical" evidence="9">
    <location>
        <begin position="28"/>
        <end position="48"/>
    </location>
</feature>
<dbReference type="Proteomes" id="UP000061660">
    <property type="component" value="Chromosome"/>
</dbReference>
<gene>
    <name evidence="11" type="ORF">IJ22_41490</name>
</gene>
<dbReference type="Pfam" id="PF13677">
    <property type="entry name" value="MotB_plug"/>
    <property type="match status" value="1"/>
</dbReference>
<keyword evidence="11" id="KW-0969">Cilium</keyword>
<feature type="compositionally biased region" description="Basic and acidic residues" evidence="8">
    <location>
        <begin position="90"/>
        <end position="106"/>
    </location>
</feature>